<evidence type="ECO:0000256" key="4">
    <source>
        <dbReference type="ARBA" id="ARBA00013682"/>
    </source>
</evidence>
<dbReference type="Proteomes" id="UP000002383">
    <property type="component" value="Chromosome"/>
</dbReference>
<dbReference type="eggNOG" id="COG0742">
    <property type="taxonomic scope" value="Bacteria"/>
</dbReference>
<dbReference type="NCBIfam" id="TIGR00095">
    <property type="entry name" value="16S rRNA (guanine(966)-N(2))-methyltransferase RsmD"/>
    <property type="match status" value="1"/>
</dbReference>
<dbReference type="OrthoDB" id="9803017at2"/>
<evidence type="ECO:0000256" key="8">
    <source>
        <dbReference type="PIRNR" id="PIRNR004553"/>
    </source>
</evidence>
<comment type="similarity">
    <text evidence="2 8">Belongs to the methyltransferase superfamily. RsmD family.</text>
</comment>
<dbReference type="PANTHER" id="PTHR43542">
    <property type="entry name" value="METHYLTRANSFERASE"/>
    <property type="match status" value="1"/>
</dbReference>
<dbReference type="GO" id="GO:0003676">
    <property type="term" value="F:nucleic acid binding"/>
    <property type="evidence" value="ECO:0007669"/>
    <property type="project" value="InterPro"/>
</dbReference>
<evidence type="ECO:0000256" key="3">
    <source>
        <dbReference type="ARBA" id="ARBA00012141"/>
    </source>
</evidence>
<accession>B8GPD5</accession>
<keyword evidence="6 8" id="KW-0808">Transferase</keyword>
<sequence>MKQRRTSQPRPGAPGRLRIVAGEWRGRRLAVPSAPGLRPTPDRVRETLFNWLQGIVPGARCLDLFAGAGGLGFEAASRGAARVVMVEAAPRVAAHLREQVQLLGAADRVEVIAADALAYLARCDEGFDLVFLDPPFHSDLLSMALAGLARGRCLRPGARVYVEYAASGQPPALPEGWRIAREGRAGDSAHLLTAPIGMGSANERE</sequence>
<organism evidence="9 10">
    <name type="scientific">Thioalkalivibrio sulfidiphilus (strain HL-EbGR7)</name>
    <dbReference type="NCBI Taxonomy" id="396588"/>
    <lineage>
        <taxon>Bacteria</taxon>
        <taxon>Pseudomonadati</taxon>
        <taxon>Pseudomonadota</taxon>
        <taxon>Gammaproteobacteria</taxon>
        <taxon>Chromatiales</taxon>
        <taxon>Ectothiorhodospiraceae</taxon>
        <taxon>Thioalkalivibrio</taxon>
    </lineage>
</organism>
<dbReference type="PROSITE" id="PS00092">
    <property type="entry name" value="N6_MTASE"/>
    <property type="match status" value="1"/>
</dbReference>
<dbReference type="EC" id="2.1.1.171" evidence="3 8"/>
<dbReference type="EMBL" id="CP001339">
    <property type="protein sequence ID" value="ACL74055.1"/>
    <property type="molecule type" value="Genomic_DNA"/>
</dbReference>
<evidence type="ECO:0000313" key="10">
    <source>
        <dbReference type="Proteomes" id="UP000002383"/>
    </source>
</evidence>
<dbReference type="AlphaFoldDB" id="B8GPD5"/>
<dbReference type="RefSeq" id="WP_012639518.1">
    <property type="nucleotide sequence ID" value="NC_011901.1"/>
</dbReference>
<keyword evidence="5 8" id="KW-0489">Methyltransferase</keyword>
<keyword evidence="8" id="KW-0949">S-adenosyl-L-methionine</keyword>
<dbReference type="PANTHER" id="PTHR43542:SF1">
    <property type="entry name" value="METHYLTRANSFERASE"/>
    <property type="match status" value="1"/>
</dbReference>
<evidence type="ECO:0000256" key="1">
    <source>
        <dbReference type="ARBA" id="ARBA00002649"/>
    </source>
</evidence>
<dbReference type="InterPro" id="IPR029063">
    <property type="entry name" value="SAM-dependent_MTases_sf"/>
</dbReference>
<dbReference type="Gene3D" id="3.40.50.150">
    <property type="entry name" value="Vaccinia Virus protein VP39"/>
    <property type="match status" value="1"/>
</dbReference>
<evidence type="ECO:0000256" key="2">
    <source>
        <dbReference type="ARBA" id="ARBA00005269"/>
    </source>
</evidence>
<evidence type="ECO:0000256" key="7">
    <source>
        <dbReference type="ARBA" id="ARBA00048326"/>
    </source>
</evidence>
<reference evidence="9 10" key="1">
    <citation type="journal article" date="2011" name="Stand. Genomic Sci.">
        <title>Complete genome sequence of 'Thioalkalivibrio sulfidophilus' HL-EbGr7.</title>
        <authorList>
            <person name="Muyzer G."/>
            <person name="Sorokin D.Y."/>
            <person name="Mavromatis K."/>
            <person name="Lapidus A."/>
            <person name="Clum A."/>
            <person name="Ivanova N."/>
            <person name="Pati A."/>
            <person name="d'Haeseleer P."/>
            <person name="Woyke T."/>
            <person name="Kyrpides N.C."/>
        </authorList>
    </citation>
    <scope>NUCLEOTIDE SEQUENCE [LARGE SCALE GENOMIC DNA]</scope>
    <source>
        <strain evidence="9 10">HL-EbGR7</strain>
    </source>
</reference>
<evidence type="ECO:0000256" key="5">
    <source>
        <dbReference type="ARBA" id="ARBA00022603"/>
    </source>
</evidence>
<dbReference type="HOGENOM" id="CLU_075826_2_2_6"/>
<dbReference type="Pfam" id="PF03602">
    <property type="entry name" value="Cons_hypoth95"/>
    <property type="match status" value="1"/>
</dbReference>
<comment type="catalytic activity">
    <reaction evidence="7 8">
        <text>guanosine(966) in 16S rRNA + S-adenosyl-L-methionine = N(2)-methylguanosine(966) in 16S rRNA + S-adenosyl-L-homocysteine + H(+)</text>
        <dbReference type="Rhea" id="RHEA:23548"/>
        <dbReference type="Rhea" id="RHEA-COMP:10211"/>
        <dbReference type="Rhea" id="RHEA-COMP:10212"/>
        <dbReference type="ChEBI" id="CHEBI:15378"/>
        <dbReference type="ChEBI" id="CHEBI:57856"/>
        <dbReference type="ChEBI" id="CHEBI:59789"/>
        <dbReference type="ChEBI" id="CHEBI:74269"/>
        <dbReference type="ChEBI" id="CHEBI:74481"/>
        <dbReference type="EC" id="2.1.1.171"/>
    </reaction>
</comment>
<evidence type="ECO:0000256" key="6">
    <source>
        <dbReference type="ARBA" id="ARBA00022679"/>
    </source>
</evidence>
<dbReference type="KEGG" id="tgr:Tgr7_2985"/>
<dbReference type="InterPro" id="IPR002052">
    <property type="entry name" value="DNA_methylase_N6_adenine_CS"/>
</dbReference>
<dbReference type="PIRSF" id="PIRSF004553">
    <property type="entry name" value="CHP00095"/>
    <property type="match status" value="1"/>
</dbReference>
<dbReference type="GO" id="GO:0052913">
    <property type="term" value="F:16S rRNA (guanine(966)-N(2))-methyltransferase activity"/>
    <property type="evidence" value="ECO:0007669"/>
    <property type="project" value="UniProtKB-EC"/>
</dbReference>
<evidence type="ECO:0000313" key="9">
    <source>
        <dbReference type="EMBL" id="ACL74055.1"/>
    </source>
</evidence>
<name>B8GPD5_THISH</name>
<dbReference type="CDD" id="cd02440">
    <property type="entry name" value="AdoMet_MTases"/>
    <property type="match status" value="1"/>
</dbReference>
<proteinExistence type="inferred from homology"/>
<keyword evidence="10" id="KW-1185">Reference proteome</keyword>
<dbReference type="STRING" id="396588.Tgr7_2985"/>
<gene>
    <name evidence="9" type="ordered locus">Tgr7_2985</name>
</gene>
<dbReference type="SUPFAM" id="SSF53335">
    <property type="entry name" value="S-adenosyl-L-methionine-dependent methyltransferases"/>
    <property type="match status" value="1"/>
</dbReference>
<keyword evidence="8" id="KW-0698">rRNA processing</keyword>
<comment type="function">
    <text evidence="1 8">Specifically methylates the guanine in position 966 of 16S rRNA in the assembled 30S particle.</text>
</comment>
<protein>
    <recommendedName>
        <fullName evidence="4 8">Ribosomal RNA small subunit methyltransferase D</fullName>
        <ecNumber evidence="3 8">2.1.1.171</ecNumber>
    </recommendedName>
</protein>
<dbReference type="InterPro" id="IPR004398">
    <property type="entry name" value="RNA_MeTrfase_RsmD"/>
</dbReference>